<sequence>MAIDNFVYNAEHGVIICRQCETCLVPRKTSWVGHLRIRPHHMKGELLVRTIEHLSSFGHLSSINDLRQRAAARRRQRQPCRPLDSIALYKGYMCICAEACEYRTRRLDKVSITSGFHERKAAAL</sequence>
<name>A0A0D1DP58_MYCMD</name>
<dbReference type="GeneID" id="23565713"/>
<organism evidence="1 2">
    <name type="scientific">Mycosarcoma maydis</name>
    <name type="common">Corn smut fungus</name>
    <name type="synonym">Ustilago maydis</name>
    <dbReference type="NCBI Taxonomy" id="5270"/>
    <lineage>
        <taxon>Eukaryota</taxon>
        <taxon>Fungi</taxon>
        <taxon>Dikarya</taxon>
        <taxon>Basidiomycota</taxon>
        <taxon>Ustilaginomycotina</taxon>
        <taxon>Ustilaginomycetes</taxon>
        <taxon>Ustilaginales</taxon>
        <taxon>Ustilaginaceae</taxon>
        <taxon>Mycosarcoma</taxon>
    </lineage>
</organism>
<dbReference type="InParanoid" id="A0A0D1DP58"/>
<accession>A0A0D1DP58</accession>
<dbReference type="EMBL" id="CM003159">
    <property type="protein sequence ID" value="KIS66244.1"/>
    <property type="molecule type" value="Genomic_DNA"/>
</dbReference>
<reference evidence="1 2" key="1">
    <citation type="journal article" date="2006" name="Nature">
        <title>Insights from the genome of the biotrophic fungal plant pathogen Ustilago maydis.</title>
        <authorList>
            <person name="Kamper J."/>
            <person name="Kahmann R."/>
            <person name="Bolker M."/>
            <person name="Ma L.J."/>
            <person name="Brefort T."/>
            <person name="Saville B.J."/>
            <person name="Banuett F."/>
            <person name="Kronstad J.W."/>
            <person name="Gold S.E."/>
            <person name="Muller O."/>
            <person name="Perlin M.H."/>
            <person name="Wosten H.A."/>
            <person name="de Vries R."/>
            <person name="Ruiz-Herrera J."/>
            <person name="Reynaga-Pena C.G."/>
            <person name="Snetselaar K."/>
            <person name="McCann M."/>
            <person name="Perez-Martin J."/>
            <person name="Feldbrugge M."/>
            <person name="Basse C.W."/>
            <person name="Steinberg G."/>
            <person name="Ibeas J.I."/>
            <person name="Holloman W."/>
            <person name="Guzman P."/>
            <person name="Farman M."/>
            <person name="Stajich J.E."/>
            <person name="Sentandreu R."/>
            <person name="Gonzalez-Prieto J.M."/>
            <person name="Kennell J.C."/>
            <person name="Molina L."/>
            <person name="Schirawski J."/>
            <person name="Mendoza-Mendoza A."/>
            <person name="Greilinger D."/>
            <person name="Munch K."/>
            <person name="Rossel N."/>
            <person name="Scherer M."/>
            <person name="Vranes M."/>
            <person name="Ladendorf O."/>
            <person name="Vincon V."/>
            <person name="Fuchs U."/>
            <person name="Sandrock B."/>
            <person name="Meng S."/>
            <person name="Ho E.C."/>
            <person name="Cahill M.J."/>
            <person name="Boyce K.J."/>
            <person name="Klose J."/>
            <person name="Klosterman S.J."/>
            <person name="Deelstra H.J."/>
            <person name="Ortiz-Castellanos L."/>
            <person name="Li W."/>
            <person name="Sanchez-Alonso P."/>
            <person name="Schreier P.H."/>
            <person name="Hauser-Hahn I."/>
            <person name="Vaupel M."/>
            <person name="Koopmann E."/>
            <person name="Friedrich G."/>
            <person name="Voss H."/>
            <person name="Schluter T."/>
            <person name="Margolis J."/>
            <person name="Platt D."/>
            <person name="Swimmer C."/>
            <person name="Gnirke A."/>
            <person name="Chen F."/>
            <person name="Vysotskaia V."/>
            <person name="Mannhaupt G."/>
            <person name="Guldener U."/>
            <person name="Munsterkotter M."/>
            <person name="Haase D."/>
            <person name="Oesterheld M."/>
            <person name="Mewes H.W."/>
            <person name="Mauceli E.W."/>
            <person name="DeCaprio D."/>
            <person name="Wade C.M."/>
            <person name="Butler J."/>
            <person name="Young S."/>
            <person name="Jaffe D.B."/>
            <person name="Calvo S."/>
            <person name="Nusbaum C."/>
            <person name="Galagan J."/>
            <person name="Birren B.W."/>
        </authorList>
    </citation>
    <scope>NUCLEOTIDE SEQUENCE [LARGE SCALE GENOMIC DNA]</scope>
    <source>
        <strain evidence="2">DSM 14603 / FGSC 9021 / UM521</strain>
    </source>
</reference>
<dbReference type="OrthoDB" id="4952953at2759"/>
<dbReference type="RefSeq" id="XP_011392299.1">
    <property type="nucleotide sequence ID" value="XM_011393997.1"/>
</dbReference>
<evidence type="ECO:0000313" key="1">
    <source>
        <dbReference type="EMBL" id="KIS66244.1"/>
    </source>
</evidence>
<dbReference type="Proteomes" id="UP000000561">
    <property type="component" value="Chromosome 20"/>
</dbReference>
<dbReference type="KEGG" id="uma:UMAG_05977"/>
<evidence type="ECO:0000313" key="2">
    <source>
        <dbReference type="Proteomes" id="UP000000561"/>
    </source>
</evidence>
<keyword evidence="2" id="KW-1185">Reference proteome</keyword>
<dbReference type="InterPro" id="IPR022698">
    <property type="entry name" value="OrsD"/>
</dbReference>
<dbReference type="AlphaFoldDB" id="A0A0D1DP58"/>
<dbReference type="Pfam" id="PF12013">
    <property type="entry name" value="OrsD"/>
    <property type="match status" value="1"/>
</dbReference>
<protein>
    <submittedName>
        <fullName evidence="1">Uncharacterized protein</fullName>
    </submittedName>
</protein>
<dbReference type="VEuPathDB" id="FungiDB:UMAG_05977"/>
<gene>
    <name evidence="1" type="ORF">UMAG_05977</name>
</gene>
<proteinExistence type="predicted"/>